<evidence type="ECO:0000256" key="2">
    <source>
        <dbReference type="ARBA" id="ARBA00022448"/>
    </source>
</evidence>
<evidence type="ECO:0000256" key="9">
    <source>
        <dbReference type="RuleBase" id="RU003357"/>
    </source>
</evidence>
<dbReference type="InterPro" id="IPR012910">
    <property type="entry name" value="Plug_dom"/>
</dbReference>
<dbReference type="STRING" id="929556.Solca_1784"/>
<sequence length="675" mass="75788">MRIRLKNIAVLVPLVSTLVVNAQTAKPEPAACDSVCHQLQEVTITAKNNIHNKYFKHYLASTTSSVDDIMARLPGITLIKRGNYALEPTVRGYSAGQINLTIDGMKIMGACTDKMDPATSYIETANLKQLQLQTSGESLQFGSNIGGSLNFKSQEPVIGGEKKLSGFIASGVQSSGTQNNNQLLLNWSEQKFGAKLNATYRKSENYKAGNNQTIPFSQYNKFNLNLAFNYLLADNSTLKTDFIYDDAWDIGYPALPMDVKSAKAIIGGVTYRKYFSNSLFESIEAKIYANAVHHEMDDTKRPDIAMHMDMPGKNNTLGSYIETSIVPFSSHQLTIKGDVYTTYSQAEMTMYANNLPMYMLTLPDNRRTAVGIFVKDDWQVDRTKLLTFNARAEYTQTSLISDLGLQQQQAIGLKPQKVMTDWLKSAGTQFNYRFLPKVSLLASLQYAERAPASIEYLGYYLFNRYDNYDYLGNPDIKTETALKSELKFQYNNDKLLLSLTGFYDRINHYITSTVLKDYSSMTAGANGVKMYTNSDYAIVSGAEATILWQPSTSFEFIASSKYTRGKDNTGMHLPLIPPLKLSSSVSYSLKKLKMELENEWAAAQKNVNPNFGETPTSSWYIMNLRLKYDLKLLKTDLGLTTGVDNLFDKTYAEHLDWGKIPRTGRNFYLSAILNF</sequence>
<comment type="similarity">
    <text evidence="8 9">Belongs to the TonB-dependent receptor family.</text>
</comment>
<evidence type="ECO:0000259" key="11">
    <source>
        <dbReference type="Pfam" id="PF00593"/>
    </source>
</evidence>
<evidence type="ECO:0000259" key="12">
    <source>
        <dbReference type="Pfam" id="PF07715"/>
    </source>
</evidence>
<dbReference type="InterPro" id="IPR036942">
    <property type="entry name" value="Beta-barrel_TonB_sf"/>
</dbReference>
<feature type="chain" id="PRO_5003613183" evidence="10">
    <location>
        <begin position="23"/>
        <end position="675"/>
    </location>
</feature>
<keyword evidence="10" id="KW-0732">Signal</keyword>
<dbReference type="RefSeq" id="WP_014680075.1">
    <property type="nucleotide sequence ID" value="NC_017770.1"/>
</dbReference>
<dbReference type="Gene3D" id="2.170.130.10">
    <property type="entry name" value="TonB-dependent receptor, plug domain"/>
    <property type="match status" value="1"/>
</dbReference>
<evidence type="ECO:0000256" key="8">
    <source>
        <dbReference type="PROSITE-ProRule" id="PRU01360"/>
    </source>
</evidence>
<dbReference type="Pfam" id="PF00593">
    <property type="entry name" value="TonB_dep_Rec_b-barrel"/>
    <property type="match status" value="1"/>
</dbReference>
<dbReference type="PANTHER" id="PTHR30069:SF49">
    <property type="entry name" value="OUTER MEMBRANE PROTEIN C"/>
    <property type="match status" value="1"/>
</dbReference>
<dbReference type="OrthoDB" id="9759247at2"/>
<dbReference type="Proteomes" id="UP000007590">
    <property type="component" value="Chromosome"/>
</dbReference>
<evidence type="ECO:0000256" key="7">
    <source>
        <dbReference type="ARBA" id="ARBA00023237"/>
    </source>
</evidence>
<dbReference type="PANTHER" id="PTHR30069">
    <property type="entry name" value="TONB-DEPENDENT OUTER MEMBRANE RECEPTOR"/>
    <property type="match status" value="1"/>
</dbReference>
<evidence type="ECO:0000256" key="3">
    <source>
        <dbReference type="ARBA" id="ARBA00022452"/>
    </source>
</evidence>
<comment type="subcellular location">
    <subcellularLocation>
        <location evidence="1 8">Cell outer membrane</location>
        <topology evidence="1 8">Multi-pass membrane protein</topology>
    </subcellularLocation>
</comment>
<evidence type="ECO:0000256" key="1">
    <source>
        <dbReference type="ARBA" id="ARBA00004571"/>
    </source>
</evidence>
<dbReference type="eggNOG" id="COG4771">
    <property type="taxonomic scope" value="Bacteria"/>
</dbReference>
<dbReference type="InterPro" id="IPR000531">
    <property type="entry name" value="Beta-barrel_TonB"/>
</dbReference>
<dbReference type="InterPro" id="IPR039426">
    <property type="entry name" value="TonB-dep_rcpt-like"/>
</dbReference>
<reference evidence="13" key="1">
    <citation type="submission" date="2012-02" db="EMBL/GenBank/DDBJ databases">
        <title>The complete genome of Solitalea canadensis DSM 3403.</title>
        <authorList>
            <consortium name="US DOE Joint Genome Institute (JGI-PGF)"/>
            <person name="Lucas S."/>
            <person name="Copeland A."/>
            <person name="Lapidus A."/>
            <person name="Glavina del Rio T."/>
            <person name="Dalin E."/>
            <person name="Tice H."/>
            <person name="Bruce D."/>
            <person name="Goodwin L."/>
            <person name="Pitluck S."/>
            <person name="Peters L."/>
            <person name="Ovchinnikova G."/>
            <person name="Lu M."/>
            <person name="Kyrpides N."/>
            <person name="Mavromatis K."/>
            <person name="Ivanova N."/>
            <person name="Brettin T."/>
            <person name="Detter J.C."/>
            <person name="Han C."/>
            <person name="Larimer F."/>
            <person name="Land M."/>
            <person name="Hauser L."/>
            <person name="Markowitz V."/>
            <person name="Cheng J.-F."/>
            <person name="Hugenholtz P."/>
            <person name="Woyke T."/>
            <person name="Wu D."/>
            <person name="Spring S."/>
            <person name="Schroeder M."/>
            <person name="Kopitz M."/>
            <person name="Brambilla E."/>
            <person name="Klenk H.-P."/>
            <person name="Eisen J.A."/>
        </authorList>
    </citation>
    <scope>NUCLEOTIDE SEQUENCE</scope>
    <source>
        <strain evidence="13">DSM 3403</strain>
    </source>
</reference>
<evidence type="ECO:0000256" key="10">
    <source>
        <dbReference type="SAM" id="SignalP"/>
    </source>
</evidence>
<keyword evidence="7 8" id="KW-0998">Cell outer membrane</keyword>
<dbReference type="EMBL" id="CP003349">
    <property type="protein sequence ID" value="AFD06848.1"/>
    <property type="molecule type" value="Genomic_DNA"/>
</dbReference>
<evidence type="ECO:0000313" key="13">
    <source>
        <dbReference type="EMBL" id="AFD06848.1"/>
    </source>
</evidence>
<accession>H8KTZ8</accession>
<evidence type="ECO:0000256" key="4">
    <source>
        <dbReference type="ARBA" id="ARBA00022692"/>
    </source>
</evidence>
<dbReference type="GO" id="GO:0015344">
    <property type="term" value="F:siderophore uptake transmembrane transporter activity"/>
    <property type="evidence" value="ECO:0007669"/>
    <property type="project" value="TreeGrafter"/>
</dbReference>
<dbReference type="GO" id="GO:0009279">
    <property type="term" value="C:cell outer membrane"/>
    <property type="evidence" value="ECO:0007669"/>
    <property type="project" value="UniProtKB-SubCell"/>
</dbReference>
<keyword evidence="4 8" id="KW-0812">Transmembrane</keyword>
<name>H8KTZ8_SOLCM</name>
<dbReference type="SUPFAM" id="SSF56935">
    <property type="entry name" value="Porins"/>
    <property type="match status" value="1"/>
</dbReference>
<keyword evidence="6 8" id="KW-0472">Membrane</keyword>
<dbReference type="HOGENOM" id="CLU_014873_2_0_10"/>
<dbReference type="KEGG" id="scn:Solca_1784"/>
<dbReference type="AlphaFoldDB" id="H8KTZ8"/>
<dbReference type="Pfam" id="PF07715">
    <property type="entry name" value="Plug"/>
    <property type="match status" value="1"/>
</dbReference>
<evidence type="ECO:0000256" key="6">
    <source>
        <dbReference type="ARBA" id="ARBA00023136"/>
    </source>
</evidence>
<protein>
    <submittedName>
        <fullName evidence="13">Outer membrane receptor protein</fullName>
    </submittedName>
</protein>
<feature type="domain" description="TonB-dependent receptor-like beta-barrel" evidence="11">
    <location>
        <begin position="176"/>
        <end position="646"/>
    </location>
</feature>
<keyword evidence="5 9" id="KW-0798">TonB box</keyword>
<organism evidence="13 14">
    <name type="scientific">Solitalea canadensis (strain ATCC 29591 / DSM 3403 / JCM 21819 / LMG 8368 / NBRC 15130 / NCIMB 12057 / USAM 9D)</name>
    <name type="common">Flexibacter canadensis</name>
    <dbReference type="NCBI Taxonomy" id="929556"/>
    <lineage>
        <taxon>Bacteria</taxon>
        <taxon>Pseudomonadati</taxon>
        <taxon>Bacteroidota</taxon>
        <taxon>Sphingobacteriia</taxon>
        <taxon>Sphingobacteriales</taxon>
        <taxon>Sphingobacteriaceae</taxon>
        <taxon>Solitalea</taxon>
    </lineage>
</organism>
<gene>
    <name evidence="13" type="ordered locus">Solca_1784</name>
</gene>
<dbReference type="PROSITE" id="PS52016">
    <property type="entry name" value="TONB_DEPENDENT_REC_3"/>
    <property type="match status" value="1"/>
</dbReference>
<keyword evidence="3 8" id="KW-1134">Transmembrane beta strand</keyword>
<dbReference type="GO" id="GO:0044718">
    <property type="term" value="P:siderophore transmembrane transport"/>
    <property type="evidence" value="ECO:0007669"/>
    <property type="project" value="TreeGrafter"/>
</dbReference>
<dbReference type="InterPro" id="IPR037066">
    <property type="entry name" value="Plug_dom_sf"/>
</dbReference>
<evidence type="ECO:0000256" key="5">
    <source>
        <dbReference type="ARBA" id="ARBA00023077"/>
    </source>
</evidence>
<keyword evidence="13" id="KW-0675">Receptor</keyword>
<evidence type="ECO:0000313" key="14">
    <source>
        <dbReference type="Proteomes" id="UP000007590"/>
    </source>
</evidence>
<feature type="domain" description="TonB-dependent receptor plug" evidence="12">
    <location>
        <begin position="62"/>
        <end position="147"/>
    </location>
</feature>
<proteinExistence type="inferred from homology"/>
<feature type="signal peptide" evidence="10">
    <location>
        <begin position="1"/>
        <end position="22"/>
    </location>
</feature>
<keyword evidence="14" id="KW-1185">Reference proteome</keyword>
<dbReference type="Gene3D" id="2.40.170.20">
    <property type="entry name" value="TonB-dependent receptor, beta-barrel domain"/>
    <property type="match status" value="1"/>
</dbReference>
<keyword evidence="2 8" id="KW-0813">Transport</keyword>